<evidence type="ECO:0008006" key="4">
    <source>
        <dbReference type="Google" id="ProtNLM"/>
    </source>
</evidence>
<dbReference type="PANTHER" id="PTHR21166">
    <property type="entry name" value="CELL DIVISION CONTROL PROTEIN 24 OB DOMAIN-CONTAINING PROTEIN-RELATED"/>
    <property type="match status" value="1"/>
</dbReference>
<proteinExistence type="predicted"/>
<accession>A0A6G1LP58</accession>
<dbReference type="Proteomes" id="UP000799436">
    <property type="component" value="Unassembled WGS sequence"/>
</dbReference>
<dbReference type="PANTHER" id="PTHR21166:SF2">
    <property type="entry name" value="CELL DIVISION CONTROL PROTEIN 24 OB DOMAIN-CONTAINING PROTEIN-RELATED"/>
    <property type="match status" value="1"/>
</dbReference>
<feature type="region of interest" description="Disordered" evidence="1">
    <location>
        <begin position="1"/>
        <end position="30"/>
    </location>
</feature>
<dbReference type="OrthoDB" id="3248508at2759"/>
<evidence type="ECO:0000256" key="1">
    <source>
        <dbReference type="SAM" id="MobiDB-lite"/>
    </source>
</evidence>
<protein>
    <recommendedName>
        <fullName evidence="4">Nucleic acid-binding protein</fullName>
    </recommendedName>
</protein>
<dbReference type="AlphaFoldDB" id="A0A6G1LP58"/>
<dbReference type="SUPFAM" id="SSF50249">
    <property type="entry name" value="Nucleic acid-binding proteins"/>
    <property type="match status" value="2"/>
</dbReference>
<dbReference type="Gene3D" id="2.40.50.140">
    <property type="entry name" value="Nucleic acid-binding proteins"/>
    <property type="match status" value="2"/>
</dbReference>
<evidence type="ECO:0000313" key="3">
    <source>
        <dbReference type="Proteomes" id="UP000799436"/>
    </source>
</evidence>
<evidence type="ECO:0000313" key="2">
    <source>
        <dbReference type="EMBL" id="KAF2774292.1"/>
    </source>
</evidence>
<dbReference type="GO" id="GO:0000712">
    <property type="term" value="P:resolution of meiotic recombination intermediates"/>
    <property type="evidence" value="ECO:0007669"/>
    <property type="project" value="TreeGrafter"/>
</dbReference>
<dbReference type="GO" id="GO:0008310">
    <property type="term" value="F:single-stranded DNA 3'-5' DNA exonuclease activity"/>
    <property type="evidence" value="ECO:0007669"/>
    <property type="project" value="TreeGrafter"/>
</dbReference>
<name>A0A6G1LP58_9PEZI</name>
<reference evidence="2" key="1">
    <citation type="journal article" date="2020" name="Stud. Mycol.">
        <title>101 Dothideomycetes genomes: a test case for predicting lifestyles and emergence of pathogens.</title>
        <authorList>
            <person name="Haridas S."/>
            <person name="Albert R."/>
            <person name="Binder M."/>
            <person name="Bloem J."/>
            <person name="Labutti K."/>
            <person name="Salamov A."/>
            <person name="Andreopoulos B."/>
            <person name="Baker S."/>
            <person name="Barry K."/>
            <person name="Bills G."/>
            <person name="Bluhm B."/>
            <person name="Cannon C."/>
            <person name="Castanera R."/>
            <person name="Culley D."/>
            <person name="Daum C."/>
            <person name="Ezra D."/>
            <person name="Gonzalez J."/>
            <person name="Henrissat B."/>
            <person name="Kuo A."/>
            <person name="Liang C."/>
            <person name="Lipzen A."/>
            <person name="Lutzoni F."/>
            <person name="Magnuson J."/>
            <person name="Mondo S."/>
            <person name="Nolan M."/>
            <person name="Ohm R."/>
            <person name="Pangilinan J."/>
            <person name="Park H.-J."/>
            <person name="Ramirez L."/>
            <person name="Alfaro M."/>
            <person name="Sun H."/>
            <person name="Tritt A."/>
            <person name="Yoshinaga Y."/>
            <person name="Zwiers L.-H."/>
            <person name="Turgeon B."/>
            <person name="Goodwin S."/>
            <person name="Spatafora J."/>
            <person name="Crous P."/>
            <person name="Grigoriev I."/>
        </authorList>
    </citation>
    <scope>NUCLEOTIDE SEQUENCE</scope>
    <source>
        <strain evidence="2">CBS 116005</strain>
    </source>
</reference>
<feature type="compositionally biased region" description="Polar residues" evidence="1">
    <location>
        <begin position="1"/>
        <end position="12"/>
    </location>
</feature>
<sequence>MDGSLKGNTSIQAYYPPTPSASPDKAAYSSQTLTGDGFTAEEVKDALRPKSTGEWHPQVEYAECSITDLCPGPRAVTFVGRVANIYDVSSTLKTAKSAKGCVKLCVKDETAAVTVRLWFAKAMPQLRLGSLVTIWTNHGSNGENGTLSSTTAPLFVSLFPERDRSCHIMMHDNSDDGSQCTKPLGFRAGRPLPDLMTVQNFIDGGYDVIDAKILVVVKSIGAKKRVTRKDDSVIENLNLQIHDDTAEATLGLWGTVATSPLGPGETVILLQAPGWKIGRSTYLMLAAATMVDVDPPIPDADWLRRWSLRQKSREAINPPFPENTFNLQAIKDGPVRCLYTLDDLDSFARAAPNETFQGYLSLLVTDVNLQECYKRQMLFSGECCNIACYANATLGSCKGCDGLVELRLNPRIIGQVMDETGCVGTGKLLFSEQAWKDLFGRKPEDLLKLGSEIKYLADRLLFVRLTFMFAWSGDGTKAGERICVLGVLSS</sequence>
<dbReference type="InterPro" id="IPR052469">
    <property type="entry name" value="MEIOB"/>
</dbReference>
<organism evidence="2 3">
    <name type="scientific">Teratosphaeria nubilosa</name>
    <dbReference type="NCBI Taxonomy" id="161662"/>
    <lineage>
        <taxon>Eukaryota</taxon>
        <taxon>Fungi</taxon>
        <taxon>Dikarya</taxon>
        <taxon>Ascomycota</taxon>
        <taxon>Pezizomycotina</taxon>
        <taxon>Dothideomycetes</taxon>
        <taxon>Dothideomycetidae</taxon>
        <taxon>Mycosphaerellales</taxon>
        <taxon>Teratosphaeriaceae</taxon>
        <taxon>Teratosphaeria</taxon>
    </lineage>
</organism>
<dbReference type="GO" id="GO:0003697">
    <property type="term" value="F:single-stranded DNA binding"/>
    <property type="evidence" value="ECO:0007669"/>
    <property type="project" value="TreeGrafter"/>
</dbReference>
<gene>
    <name evidence="2" type="ORF">EJ03DRAFT_263402</name>
</gene>
<keyword evidence="3" id="KW-1185">Reference proteome</keyword>
<dbReference type="EMBL" id="ML995808">
    <property type="protein sequence ID" value="KAF2774292.1"/>
    <property type="molecule type" value="Genomic_DNA"/>
</dbReference>
<dbReference type="InterPro" id="IPR012340">
    <property type="entry name" value="NA-bd_OB-fold"/>
</dbReference>